<evidence type="ECO:0000256" key="1">
    <source>
        <dbReference type="ARBA" id="ARBA00004651"/>
    </source>
</evidence>
<name>A0A918F950_AGRME</name>
<reference evidence="10" key="1">
    <citation type="journal article" date="2014" name="Int. J. Syst. Evol. Microbiol.">
        <title>Complete genome sequence of Corynebacterium casei LMG S-19264T (=DSM 44701T), isolated from a smear-ripened cheese.</title>
        <authorList>
            <consortium name="US DOE Joint Genome Institute (JGI-PGF)"/>
            <person name="Walter F."/>
            <person name="Albersmeier A."/>
            <person name="Kalinowski J."/>
            <person name="Ruckert C."/>
        </authorList>
    </citation>
    <scope>NUCLEOTIDE SEQUENCE</scope>
    <source>
        <strain evidence="10">JCM 3346</strain>
    </source>
</reference>
<gene>
    <name evidence="10" type="ORF">GCM10010196_12760</name>
</gene>
<keyword evidence="4 7" id="KW-0812">Transmembrane</keyword>
<comment type="similarity">
    <text evidence="7">Belongs to the binding-protein-dependent transport system permease family.</text>
</comment>
<feature type="transmembrane region" description="Helical" evidence="7">
    <location>
        <begin position="169"/>
        <end position="193"/>
    </location>
</feature>
<sequence>MADRQTLTESGSGGELPGAGAETAPDLPFGAPIGAEAARESAREATATAAVAAASAAAVRRGGRFRGLLPRRSGKLVTGLVIVGAITLFGLLGPLIAQPPRDSNNPALLPPGPEHWLGTTKLGYDVFSQLAYGTQGSLFIGLVAGLVALVLGGLFGVFAGYFGGIADEVLTLITNIVLVIPGLPVVMVIAAYVQNADGLGPLARSSLLVALVLGITSWAGSAVVLRAQARSLRTREYVAAARVAGERPARIIFVEILPNLVPLLAAQFIFGVILAVLGEAGLSYLGLGPTGSITLGTMLNDAQTGQAVGTGAWWWFVPPGAIIAALGAGLSLINFAIDEVVNPKLRLAPENAKRQRKATKAGKGVADTGAFA</sequence>
<evidence type="ECO:0000259" key="9">
    <source>
        <dbReference type="PROSITE" id="PS50928"/>
    </source>
</evidence>
<dbReference type="InterPro" id="IPR000515">
    <property type="entry name" value="MetI-like"/>
</dbReference>
<feature type="domain" description="ABC transmembrane type-1" evidence="9">
    <location>
        <begin position="134"/>
        <end position="334"/>
    </location>
</feature>
<keyword evidence="5 7" id="KW-1133">Transmembrane helix</keyword>
<dbReference type="CDD" id="cd06261">
    <property type="entry name" value="TM_PBP2"/>
    <property type="match status" value="1"/>
</dbReference>
<evidence type="ECO:0000256" key="2">
    <source>
        <dbReference type="ARBA" id="ARBA00022448"/>
    </source>
</evidence>
<organism evidence="10 11">
    <name type="scientific">Agromyces mediolanus</name>
    <name type="common">Corynebacterium mediolanum</name>
    <dbReference type="NCBI Taxonomy" id="41986"/>
    <lineage>
        <taxon>Bacteria</taxon>
        <taxon>Bacillati</taxon>
        <taxon>Actinomycetota</taxon>
        <taxon>Actinomycetes</taxon>
        <taxon>Micrococcales</taxon>
        <taxon>Microbacteriaceae</taxon>
        <taxon>Agromyces</taxon>
    </lineage>
</organism>
<feature type="transmembrane region" description="Helical" evidence="7">
    <location>
        <begin position="138"/>
        <end position="162"/>
    </location>
</feature>
<dbReference type="PROSITE" id="PS50928">
    <property type="entry name" value="ABC_TM1"/>
    <property type="match status" value="1"/>
</dbReference>
<dbReference type="InterPro" id="IPR035906">
    <property type="entry name" value="MetI-like_sf"/>
</dbReference>
<evidence type="ECO:0000256" key="8">
    <source>
        <dbReference type="SAM" id="MobiDB-lite"/>
    </source>
</evidence>
<evidence type="ECO:0000256" key="5">
    <source>
        <dbReference type="ARBA" id="ARBA00022989"/>
    </source>
</evidence>
<keyword evidence="11" id="KW-1185">Reference proteome</keyword>
<comment type="subcellular location">
    <subcellularLocation>
        <location evidence="1 7">Cell membrane</location>
        <topology evidence="1 7">Multi-pass membrane protein</topology>
    </subcellularLocation>
</comment>
<evidence type="ECO:0000313" key="11">
    <source>
        <dbReference type="Proteomes" id="UP000610303"/>
    </source>
</evidence>
<feature type="region of interest" description="Disordered" evidence="8">
    <location>
        <begin position="1"/>
        <end position="31"/>
    </location>
</feature>
<reference evidence="10" key="2">
    <citation type="submission" date="2020-09" db="EMBL/GenBank/DDBJ databases">
        <authorList>
            <person name="Sun Q."/>
            <person name="Ohkuma M."/>
        </authorList>
    </citation>
    <scope>NUCLEOTIDE SEQUENCE</scope>
    <source>
        <strain evidence="10">JCM 3346</strain>
    </source>
</reference>
<dbReference type="EMBL" id="BMRJ01000001">
    <property type="protein sequence ID" value="GGR20835.1"/>
    <property type="molecule type" value="Genomic_DNA"/>
</dbReference>
<evidence type="ECO:0000256" key="3">
    <source>
        <dbReference type="ARBA" id="ARBA00022475"/>
    </source>
</evidence>
<evidence type="ECO:0000256" key="7">
    <source>
        <dbReference type="RuleBase" id="RU363032"/>
    </source>
</evidence>
<feature type="transmembrane region" description="Helical" evidence="7">
    <location>
        <begin position="205"/>
        <end position="225"/>
    </location>
</feature>
<dbReference type="GO" id="GO:0071916">
    <property type="term" value="F:dipeptide transmembrane transporter activity"/>
    <property type="evidence" value="ECO:0007669"/>
    <property type="project" value="TreeGrafter"/>
</dbReference>
<comment type="caution">
    <text evidence="10">The sequence shown here is derived from an EMBL/GenBank/DDBJ whole genome shotgun (WGS) entry which is preliminary data.</text>
</comment>
<evidence type="ECO:0000256" key="4">
    <source>
        <dbReference type="ARBA" id="ARBA00022692"/>
    </source>
</evidence>
<dbReference type="InterPro" id="IPR050366">
    <property type="entry name" value="BP-dependent_transpt_permease"/>
</dbReference>
<dbReference type="Gene3D" id="1.10.3720.10">
    <property type="entry name" value="MetI-like"/>
    <property type="match status" value="1"/>
</dbReference>
<dbReference type="Proteomes" id="UP000610303">
    <property type="component" value="Unassembled WGS sequence"/>
</dbReference>
<protein>
    <submittedName>
        <fullName evidence="10">ABC transporter permease</fullName>
    </submittedName>
</protein>
<feature type="transmembrane region" description="Helical" evidence="7">
    <location>
        <begin position="256"/>
        <end position="277"/>
    </location>
</feature>
<keyword evidence="3" id="KW-1003">Cell membrane</keyword>
<feature type="transmembrane region" description="Helical" evidence="7">
    <location>
        <begin position="76"/>
        <end position="97"/>
    </location>
</feature>
<keyword evidence="6 7" id="KW-0472">Membrane</keyword>
<dbReference type="GO" id="GO:0005886">
    <property type="term" value="C:plasma membrane"/>
    <property type="evidence" value="ECO:0007669"/>
    <property type="project" value="UniProtKB-SubCell"/>
</dbReference>
<dbReference type="Pfam" id="PF00528">
    <property type="entry name" value="BPD_transp_1"/>
    <property type="match status" value="1"/>
</dbReference>
<dbReference type="PANTHER" id="PTHR43386">
    <property type="entry name" value="OLIGOPEPTIDE TRANSPORT SYSTEM PERMEASE PROTEIN APPC"/>
    <property type="match status" value="1"/>
</dbReference>
<evidence type="ECO:0000256" key="6">
    <source>
        <dbReference type="ARBA" id="ARBA00023136"/>
    </source>
</evidence>
<accession>A0A918F950</accession>
<feature type="transmembrane region" description="Helical" evidence="7">
    <location>
        <begin position="313"/>
        <end position="337"/>
    </location>
</feature>
<dbReference type="AlphaFoldDB" id="A0A918F950"/>
<feature type="region of interest" description="Disordered" evidence="8">
    <location>
        <begin position="352"/>
        <end position="372"/>
    </location>
</feature>
<dbReference type="SUPFAM" id="SSF161098">
    <property type="entry name" value="MetI-like"/>
    <property type="match status" value="1"/>
</dbReference>
<evidence type="ECO:0000313" key="10">
    <source>
        <dbReference type="EMBL" id="GGR20835.1"/>
    </source>
</evidence>
<dbReference type="RefSeq" id="WP_189084417.1">
    <property type="nucleotide sequence ID" value="NZ_BMRJ01000001.1"/>
</dbReference>
<keyword evidence="2 7" id="KW-0813">Transport</keyword>
<dbReference type="PANTHER" id="PTHR43386:SF1">
    <property type="entry name" value="D,D-DIPEPTIDE TRANSPORT SYSTEM PERMEASE PROTEIN DDPC-RELATED"/>
    <property type="match status" value="1"/>
</dbReference>
<feature type="compositionally biased region" description="Polar residues" evidence="8">
    <location>
        <begin position="1"/>
        <end position="10"/>
    </location>
</feature>
<proteinExistence type="inferred from homology"/>